<dbReference type="AlphaFoldDB" id="A0A2G8K028"/>
<accession>A0A2G8K028</accession>
<evidence type="ECO:0000256" key="4">
    <source>
        <dbReference type="ARBA" id="ARBA00022679"/>
    </source>
</evidence>
<keyword evidence="5 15" id="KW-0812">Transmembrane</keyword>
<evidence type="ECO:0000256" key="15">
    <source>
        <dbReference type="SAM" id="Phobius"/>
    </source>
</evidence>
<evidence type="ECO:0000256" key="5">
    <source>
        <dbReference type="ARBA" id="ARBA00022692"/>
    </source>
</evidence>
<evidence type="ECO:0000256" key="1">
    <source>
        <dbReference type="ARBA" id="ARBA00004323"/>
    </source>
</evidence>
<dbReference type="GO" id="GO:0000139">
    <property type="term" value="C:Golgi membrane"/>
    <property type="evidence" value="ECO:0007669"/>
    <property type="project" value="UniProtKB-SubCell"/>
</dbReference>
<evidence type="ECO:0000256" key="12">
    <source>
        <dbReference type="ARBA" id="ARBA00023157"/>
    </source>
</evidence>
<gene>
    <name evidence="16" type="ORF">BSL78_21835</name>
</gene>
<feature type="transmembrane region" description="Helical" evidence="15">
    <location>
        <begin position="20"/>
        <end position="40"/>
    </location>
</feature>
<dbReference type="InterPro" id="IPR001675">
    <property type="entry name" value="Glyco_trans_29"/>
</dbReference>
<sequence>MEEGASKPSKTRCLTRKGGVTYLVVYTVVIGLAFLSYLYANEGSRGSTIKVNSNEDLIVLPKSSVMRYMDSAGNDGKLLVKISFPRPGHPAAVLEHYKSMRDGSTFRKKCKKCALVFSSGHLLDSGAGEEIDSMPCVIRMNAAMTEGFEEDVGSKTTIRIVCHMSVEPLTVQAEEILGDDSNRKTESILLFGLTKPNHNWAADRINAMVDQYPNVAFYSMDEVGEMESDLIFEKETGKNKFETNTWLSTGWYSMLASLDICEELHVYGMVDETYCEENPDSSVRYHYYQTFDTPTECETYDNHENKVYMGGHRFITEKAIFSRWAEMFNIHFHHPKWTPKSKHSKGQVLKTPFVTRNETDSTIFGSISHWFLRSVIGFTA</sequence>
<evidence type="ECO:0000256" key="13">
    <source>
        <dbReference type="ARBA" id="ARBA00023180"/>
    </source>
</evidence>
<evidence type="ECO:0000256" key="6">
    <source>
        <dbReference type="ARBA" id="ARBA00022968"/>
    </source>
</evidence>
<protein>
    <submittedName>
        <fullName evidence="16">Putative alpha-N-acetylgalactosaminide alpha-2,6-sialyltransferase 3 isoform X1</fullName>
    </submittedName>
</protein>
<keyword evidence="3 16" id="KW-0328">Glycosyltransferase</keyword>
<dbReference type="Gene3D" id="3.90.1480.20">
    <property type="entry name" value="Glycosyl transferase family 29"/>
    <property type="match status" value="1"/>
</dbReference>
<dbReference type="GO" id="GO:0001574">
    <property type="term" value="P:ganglioside biosynthetic process"/>
    <property type="evidence" value="ECO:0007669"/>
    <property type="project" value="TreeGrafter"/>
</dbReference>
<evidence type="ECO:0000256" key="8">
    <source>
        <dbReference type="ARBA" id="ARBA00022989"/>
    </source>
</evidence>
<dbReference type="Proteomes" id="UP000230750">
    <property type="component" value="Unassembled WGS sequence"/>
</dbReference>
<keyword evidence="6" id="KW-0735">Signal-anchor</keyword>
<evidence type="ECO:0000256" key="11">
    <source>
        <dbReference type="ARBA" id="ARBA00023136"/>
    </source>
</evidence>
<dbReference type="OrthoDB" id="10264956at2759"/>
<keyword evidence="12" id="KW-1015">Disulfide bond</keyword>
<dbReference type="InterPro" id="IPR038578">
    <property type="entry name" value="GT29-like_sf"/>
</dbReference>
<evidence type="ECO:0000256" key="10">
    <source>
        <dbReference type="ARBA" id="ARBA00023098"/>
    </source>
</evidence>
<proteinExistence type="inferred from homology"/>
<evidence type="ECO:0000256" key="2">
    <source>
        <dbReference type="ARBA" id="ARBA00006003"/>
    </source>
</evidence>
<dbReference type="EMBL" id="MRZV01001030">
    <property type="protein sequence ID" value="PIK41305.1"/>
    <property type="molecule type" value="Genomic_DNA"/>
</dbReference>
<keyword evidence="10" id="KW-0443">Lipid metabolism</keyword>
<dbReference type="CDD" id="cd23965">
    <property type="entry name" value="GT29_ST6GALNAC3_4_5_6"/>
    <property type="match status" value="1"/>
</dbReference>
<comment type="similarity">
    <text evidence="2">Belongs to the glycosyltransferase 29 family.</text>
</comment>
<comment type="subcellular location">
    <subcellularLocation>
        <location evidence="1">Golgi apparatus membrane</location>
        <topology evidence="1">Single-pass type II membrane protein</topology>
    </subcellularLocation>
</comment>
<dbReference type="Pfam" id="PF00777">
    <property type="entry name" value="Glyco_transf_29"/>
    <property type="match status" value="1"/>
</dbReference>
<keyword evidence="13" id="KW-0325">Glycoprotein</keyword>
<dbReference type="STRING" id="307972.A0A2G8K028"/>
<evidence type="ECO:0000256" key="7">
    <source>
        <dbReference type="ARBA" id="ARBA00022981"/>
    </source>
</evidence>
<evidence type="ECO:0000256" key="14">
    <source>
        <dbReference type="ARBA" id="ARBA00043744"/>
    </source>
</evidence>
<keyword evidence="4 16" id="KW-0808">Transferase</keyword>
<comment type="caution">
    <text evidence="16">The sequence shown here is derived from an EMBL/GenBank/DDBJ whole genome shotgun (WGS) entry which is preliminary data.</text>
</comment>
<evidence type="ECO:0000256" key="3">
    <source>
        <dbReference type="ARBA" id="ARBA00022676"/>
    </source>
</evidence>
<evidence type="ECO:0000256" key="9">
    <source>
        <dbReference type="ARBA" id="ARBA00023034"/>
    </source>
</evidence>
<comment type="catalytic activity">
    <reaction evidence="14">
        <text>a ganglioside GM1b (d18:1(4E)) + CMP-N-acetyl-beta-neuraminate = a ganglioside GD1alpha (d18:1(4E)) + CMP + H(+)</text>
        <dbReference type="Rhea" id="RHEA:41968"/>
        <dbReference type="ChEBI" id="CHEBI:15378"/>
        <dbReference type="ChEBI" id="CHEBI:57812"/>
        <dbReference type="ChEBI" id="CHEBI:60377"/>
        <dbReference type="ChEBI" id="CHEBI:78568"/>
        <dbReference type="ChEBI" id="CHEBI:78569"/>
    </reaction>
    <physiologicalReaction direction="left-to-right" evidence="14">
        <dbReference type="Rhea" id="RHEA:41969"/>
    </physiologicalReaction>
</comment>
<dbReference type="PANTHER" id="PTHR45906:SF1">
    <property type="entry name" value="ALPHA-N-ACETYL-NEURAMINYL-2,3-BETA-GALACTOSYL-1, 3-N-ACETYL-GALACTOSAMINIDE ALPHA-2,6-SIALYLTRANSFERASE-LIKE"/>
    <property type="match status" value="1"/>
</dbReference>
<organism evidence="16 17">
    <name type="scientific">Stichopus japonicus</name>
    <name type="common">Sea cucumber</name>
    <dbReference type="NCBI Taxonomy" id="307972"/>
    <lineage>
        <taxon>Eukaryota</taxon>
        <taxon>Metazoa</taxon>
        <taxon>Echinodermata</taxon>
        <taxon>Eleutherozoa</taxon>
        <taxon>Echinozoa</taxon>
        <taxon>Holothuroidea</taxon>
        <taxon>Aspidochirotacea</taxon>
        <taxon>Aspidochirotida</taxon>
        <taxon>Stichopodidae</taxon>
        <taxon>Apostichopus</taxon>
    </lineage>
</organism>
<evidence type="ECO:0000313" key="16">
    <source>
        <dbReference type="EMBL" id="PIK41305.1"/>
    </source>
</evidence>
<keyword evidence="9" id="KW-0333">Golgi apparatus</keyword>
<dbReference type="PANTHER" id="PTHR45906">
    <property type="entry name" value="ALPHA-N-ACETYL-NEURAMINYL-2,3-BETA-GALACTOSYL-1, 3-N-ACETYL-GALACTOSAMINIDE ALPHA-2,6-SIALYLTRANSFERASE-LIKE"/>
    <property type="match status" value="1"/>
</dbReference>
<keyword evidence="7" id="KW-0730">Sialic acid</keyword>
<dbReference type="GO" id="GO:0001665">
    <property type="term" value="F:alpha-N-acetylgalactosaminide alpha-2,6-sialyltransferase activity"/>
    <property type="evidence" value="ECO:0007669"/>
    <property type="project" value="TreeGrafter"/>
</dbReference>
<keyword evidence="8 15" id="KW-1133">Transmembrane helix</keyword>
<keyword evidence="17" id="KW-1185">Reference proteome</keyword>
<keyword evidence="11 15" id="KW-0472">Membrane</keyword>
<reference evidence="16 17" key="1">
    <citation type="journal article" date="2017" name="PLoS Biol.">
        <title>The sea cucumber genome provides insights into morphological evolution and visceral regeneration.</title>
        <authorList>
            <person name="Zhang X."/>
            <person name="Sun L."/>
            <person name="Yuan J."/>
            <person name="Sun Y."/>
            <person name="Gao Y."/>
            <person name="Zhang L."/>
            <person name="Li S."/>
            <person name="Dai H."/>
            <person name="Hamel J.F."/>
            <person name="Liu C."/>
            <person name="Yu Y."/>
            <person name="Liu S."/>
            <person name="Lin W."/>
            <person name="Guo K."/>
            <person name="Jin S."/>
            <person name="Xu P."/>
            <person name="Storey K.B."/>
            <person name="Huan P."/>
            <person name="Zhang T."/>
            <person name="Zhou Y."/>
            <person name="Zhang J."/>
            <person name="Lin C."/>
            <person name="Li X."/>
            <person name="Xing L."/>
            <person name="Huo D."/>
            <person name="Sun M."/>
            <person name="Wang L."/>
            <person name="Mercier A."/>
            <person name="Li F."/>
            <person name="Yang H."/>
            <person name="Xiang J."/>
        </authorList>
    </citation>
    <scope>NUCLEOTIDE SEQUENCE [LARGE SCALE GENOMIC DNA]</scope>
    <source>
        <strain evidence="16">Shaxun</strain>
        <tissue evidence="16">Muscle</tissue>
    </source>
</reference>
<name>A0A2G8K028_STIJA</name>
<evidence type="ECO:0000313" key="17">
    <source>
        <dbReference type="Proteomes" id="UP000230750"/>
    </source>
</evidence>